<dbReference type="EMBL" id="PKSM01000454">
    <property type="protein sequence ID" value="POV94871.1"/>
    <property type="molecule type" value="Genomic_DNA"/>
</dbReference>
<sequence>MYVILNSKVRSAELISIPLRPSSSSANSRKYRF</sequence>
<organism evidence="1 2">
    <name type="scientific">Puccinia striiformis</name>
    <dbReference type="NCBI Taxonomy" id="27350"/>
    <lineage>
        <taxon>Eukaryota</taxon>
        <taxon>Fungi</taxon>
        <taxon>Dikarya</taxon>
        <taxon>Basidiomycota</taxon>
        <taxon>Pucciniomycotina</taxon>
        <taxon>Pucciniomycetes</taxon>
        <taxon>Pucciniales</taxon>
        <taxon>Pucciniaceae</taxon>
        <taxon>Puccinia</taxon>
    </lineage>
</organism>
<dbReference type="VEuPathDB" id="FungiDB:PSHT_15970"/>
<proteinExistence type="predicted"/>
<comment type="caution">
    <text evidence="1">The sequence shown here is derived from an EMBL/GenBank/DDBJ whole genome shotgun (WGS) entry which is preliminary data.</text>
</comment>
<reference evidence="1 2" key="1">
    <citation type="submission" date="2017-12" db="EMBL/GenBank/DDBJ databases">
        <title>Gene loss provides genomic basis for host adaptation in cereal stripe rust fungi.</title>
        <authorList>
            <person name="Xia C."/>
        </authorList>
    </citation>
    <scope>NUCLEOTIDE SEQUENCE [LARGE SCALE GENOMIC DNA]</scope>
    <source>
        <strain evidence="1 2">93TX-2</strain>
    </source>
</reference>
<protein>
    <submittedName>
        <fullName evidence="1">Uncharacterized protein</fullName>
    </submittedName>
</protein>
<evidence type="ECO:0000313" key="2">
    <source>
        <dbReference type="Proteomes" id="UP000238274"/>
    </source>
</evidence>
<reference evidence="2" key="3">
    <citation type="journal article" date="2018" name="Mol. Plant Microbe Interact.">
        <title>Genome sequence resources for the wheat stripe rust pathogen (Puccinia striiformis f. sp. tritici) and the barley stripe rust pathogen (Puccinia striiformis f. sp. hordei).</title>
        <authorList>
            <person name="Xia C."/>
            <person name="Wang M."/>
            <person name="Yin C."/>
            <person name="Cornejo O.E."/>
            <person name="Hulbert S.H."/>
            <person name="Chen X."/>
        </authorList>
    </citation>
    <scope>NUCLEOTIDE SEQUENCE [LARGE SCALE GENOMIC DNA]</scope>
    <source>
        <strain evidence="2">93TX-2</strain>
    </source>
</reference>
<dbReference type="Proteomes" id="UP000238274">
    <property type="component" value="Unassembled WGS sequence"/>
</dbReference>
<reference evidence="2" key="2">
    <citation type="journal article" date="2018" name="BMC Genomics">
        <title>Genomic insights into host adaptation between the wheat stripe rust pathogen (Puccinia striiformis f. sp. tritici) and the barley stripe rust pathogen (Puccinia striiformis f. sp. hordei).</title>
        <authorList>
            <person name="Xia C."/>
            <person name="Wang M."/>
            <person name="Yin C."/>
            <person name="Cornejo O.E."/>
            <person name="Hulbert S.H."/>
            <person name="Chen X."/>
        </authorList>
    </citation>
    <scope>NUCLEOTIDE SEQUENCE [LARGE SCALE GENOMIC DNA]</scope>
    <source>
        <strain evidence="2">93TX-2</strain>
    </source>
</reference>
<keyword evidence="2" id="KW-1185">Reference proteome</keyword>
<name>A0A2S4UCC3_9BASI</name>
<evidence type="ECO:0000313" key="1">
    <source>
        <dbReference type="EMBL" id="POV94871.1"/>
    </source>
</evidence>
<dbReference type="VEuPathDB" id="FungiDB:PSTT_15062"/>
<gene>
    <name evidence="1" type="ORF">PSHT_15970</name>
</gene>
<accession>A0A2S4UCC3</accession>